<reference evidence="2" key="1">
    <citation type="journal article" date="2020" name="Stud. Mycol.">
        <title>101 Dothideomycetes genomes: a test case for predicting lifestyles and emergence of pathogens.</title>
        <authorList>
            <person name="Haridas S."/>
            <person name="Albert R."/>
            <person name="Binder M."/>
            <person name="Bloem J."/>
            <person name="Labutti K."/>
            <person name="Salamov A."/>
            <person name="Andreopoulos B."/>
            <person name="Baker S."/>
            <person name="Barry K."/>
            <person name="Bills G."/>
            <person name="Bluhm B."/>
            <person name="Cannon C."/>
            <person name="Castanera R."/>
            <person name="Culley D."/>
            <person name="Daum C."/>
            <person name="Ezra D."/>
            <person name="Gonzalez J."/>
            <person name="Henrissat B."/>
            <person name="Kuo A."/>
            <person name="Liang C."/>
            <person name="Lipzen A."/>
            <person name="Lutzoni F."/>
            <person name="Magnuson J."/>
            <person name="Mondo S."/>
            <person name="Nolan M."/>
            <person name="Ohm R."/>
            <person name="Pangilinan J."/>
            <person name="Park H.-J."/>
            <person name="Ramirez L."/>
            <person name="Alfaro M."/>
            <person name="Sun H."/>
            <person name="Tritt A."/>
            <person name="Yoshinaga Y."/>
            <person name="Zwiers L.-H."/>
            <person name="Turgeon B."/>
            <person name="Goodwin S."/>
            <person name="Spatafora J."/>
            <person name="Crous P."/>
            <person name="Grigoriev I."/>
        </authorList>
    </citation>
    <scope>NUCLEOTIDE SEQUENCE</scope>
    <source>
        <strain evidence="2">CBS 207.26</strain>
    </source>
</reference>
<dbReference type="Pfam" id="PF06985">
    <property type="entry name" value="HET"/>
    <property type="match status" value="1"/>
</dbReference>
<evidence type="ECO:0000313" key="2">
    <source>
        <dbReference type="EMBL" id="KAF2181057.1"/>
    </source>
</evidence>
<dbReference type="OrthoDB" id="2958217at2759"/>
<accession>A0A6A6DNC9</accession>
<organism evidence="2 3">
    <name type="scientific">Zopfia rhizophila CBS 207.26</name>
    <dbReference type="NCBI Taxonomy" id="1314779"/>
    <lineage>
        <taxon>Eukaryota</taxon>
        <taxon>Fungi</taxon>
        <taxon>Dikarya</taxon>
        <taxon>Ascomycota</taxon>
        <taxon>Pezizomycotina</taxon>
        <taxon>Dothideomycetes</taxon>
        <taxon>Dothideomycetes incertae sedis</taxon>
        <taxon>Zopfiaceae</taxon>
        <taxon>Zopfia</taxon>
    </lineage>
</organism>
<evidence type="ECO:0000313" key="3">
    <source>
        <dbReference type="Proteomes" id="UP000800200"/>
    </source>
</evidence>
<keyword evidence="3" id="KW-1185">Reference proteome</keyword>
<feature type="domain" description="Heterokaryon incompatibility" evidence="1">
    <location>
        <begin position="191"/>
        <end position="347"/>
    </location>
</feature>
<dbReference type="Proteomes" id="UP000800200">
    <property type="component" value="Unassembled WGS sequence"/>
</dbReference>
<dbReference type="PANTHER" id="PTHR33112:SF10">
    <property type="entry name" value="TOL"/>
    <property type="match status" value="1"/>
</dbReference>
<dbReference type="InterPro" id="IPR010730">
    <property type="entry name" value="HET"/>
</dbReference>
<dbReference type="PANTHER" id="PTHR33112">
    <property type="entry name" value="DOMAIN PROTEIN, PUTATIVE-RELATED"/>
    <property type="match status" value="1"/>
</dbReference>
<protein>
    <submittedName>
        <fullName evidence="2">HET-domain-containing protein</fullName>
    </submittedName>
</protein>
<gene>
    <name evidence="2" type="ORF">K469DRAFT_264429</name>
</gene>
<dbReference type="AlphaFoldDB" id="A0A6A6DNC9"/>
<sequence length="654" mass="75011">MLCTTCSEIFQSNVGVGTPSPHHKTLADLESAKNLGCYICKIVHEELLRRCSYDVDLTQLKTPAFTRNYCFDSGQSLYGIEISVSRYNYMVVSSTCRFFLWPLSRSGGFNNEETGPHYGRLRHDLYKSIPYSTGAPEVSRLALSWLHKCKKGHTCCHELDKGLFHPPRLLDVFVHPPRLVLSQKFDAFPEYAALSHCWGRSPTFITLTASHAESFMRDGIPDADMPANFRDAVQICRWLNIRYLWIDSLCIIQSGQGSDEDWFYHVKHMKSIYGSCQVCISASCAASATESCFRSRNLDDVAPFTISLRLPDSTESEPKPHILIPQDLHQRGHRHSPLAFRGWALQERILAPRVLTFGSKQVFWECSQAGIQNTCESFPEGISIDLYPKVPFSLQPLNTTLNGEELSRNWLDLIQTYSRCQLTRPNEDKFAAIEGLADWMAILSDSREYVAGFFPHELPQSLLWCIPRDWIPKERPKTSDVYRAPTWSWASADVEVEPFETYVRRYSWHYNPSQIPLATLTSNTIIGIDNARCGRIKYAELTLIARPIKLSWDASSGLNNPEFSAPGIGYKCRNWFFFFDSEDDFYGEQQEVFFLGIIEFQDWCFDGLVLKRVRSVGMDARKRPRYVRIGKGRIYDDGYLEKLRKLEEKEITLV</sequence>
<name>A0A6A6DNC9_9PEZI</name>
<evidence type="ECO:0000259" key="1">
    <source>
        <dbReference type="Pfam" id="PF06985"/>
    </source>
</evidence>
<dbReference type="EMBL" id="ML994654">
    <property type="protein sequence ID" value="KAF2181057.1"/>
    <property type="molecule type" value="Genomic_DNA"/>
</dbReference>
<proteinExistence type="predicted"/>